<name>A0A2W5QL73_9SPHN</name>
<dbReference type="AlphaFoldDB" id="A0A2W5QL73"/>
<evidence type="ECO:0000313" key="2">
    <source>
        <dbReference type="Proteomes" id="UP000249082"/>
    </source>
</evidence>
<sequence>MAHLALFLAVAGCKGGSDDEPPPRANDTIAVEPQASLITVPIHADVTGLAAALEEEIPRRLWAIDRPETPCVASKRVKVAFVKLKTPTIKCRIVGEVTRGPLRFVGKGRDIVLSMPLHAVVRAEDIGGILKRETATADANAHATIRLTIGRDWSPRGTVDIRYDWTNRPHLDFLGQRVDFADKADEKLKPVIARLERTLPRHLARMELRPQIERAWDSAFTSLLLNEKNPPVWMRVTPQELQYGGYELKGNHLLLRLGLKALTETFIGDRPADPAPRALPPMRPLEEEAGKLAFFIPVIADYRQLEPVLIRALRKRAQRPFEVPHFGPIFADFQKATIYGTTGRRIAVGVTFTARDKAGRIKPARGTVWMTAMPVNAENSRKVDFADFHVSGTTDAVGGDLLLRLANTPGMSGTLSSALGQNFEKDYQELLGKIAHAIDDKREGSFIIRAQVRQAQTGRIQASGQGLYLPVSAQGTAAIELRPQK</sequence>
<evidence type="ECO:0008006" key="3">
    <source>
        <dbReference type="Google" id="ProtNLM"/>
    </source>
</evidence>
<proteinExistence type="predicted"/>
<dbReference type="Pfam" id="PF14356">
    <property type="entry name" value="DUF4403"/>
    <property type="match status" value="1"/>
</dbReference>
<organism evidence="1 2">
    <name type="scientific">Novosphingobium pentaromativorans</name>
    <dbReference type="NCBI Taxonomy" id="205844"/>
    <lineage>
        <taxon>Bacteria</taxon>
        <taxon>Pseudomonadati</taxon>
        <taxon>Pseudomonadota</taxon>
        <taxon>Alphaproteobacteria</taxon>
        <taxon>Sphingomonadales</taxon>
        <taxon>Sphingomonadaceae</taxon>
        <taxon>Novosphingobium</taxon>
    </lineage>
</organism>
<gene>
    <name evidence="1" type="ORF">DI555_08845</name>
</gene>
<reference evidence="1 2" key="1">
    <citation type="submission" date="2017-08" db="EMBL/GenBank/DDBJ databases">
        <title>Infants hospitalized years apart are colonized by the same room-sourced microbial strains.</title>
        <authorList>
            <person name="Brooks B."/>
            <person name="Olm M.R."/>
            <person name="Firek B.A."/>
            <person name="Baker R."/>
            <person name="Thomas B.C."/>
            <person name="Morowitz M.J."/>
            <person name="Banfield J.F."/>
        </authorList>
    </citation>
    <scope>NUCLEOTIDE SEQUENCE [LARGE SCALE GENOMIC DNA]</scope>
    <source>
        <strain evidence="1">S2_005_002_R2_33</strain>
    </source>
</reference>
<accession>A0A2W5QL73</accession>
<comment type="caution">
    <text evidence="1">The sequence shown here is derived from an EMBL/GenBank/DDBJ whole genome shotgun (WGS) entry which is preliminary data.</text>
</comment>
<dbReference type="InterPro" id="IPR025515">
    <property type="entry name" value="DUF4403"/>
</dbReference>
<evidence type="ECO:0000313" key="1">
    <source>
        <dbReference type="EMBL" id="PZQ55423.1"/>
    </source>
</evidence>
<dbReference type="EMBL" id="QFPX01000006">
    <property type="protein sequence ID" value="PZQ55423.1"/>
    <property type="molecule type" value="Genomic_DNA"/>
</dbReference>
<dbReference type="Proteomes" id="UP000249082">
    <property type="component" value="Unassembled WGS sequence"/>
</dbReference>
<protein>
    <recommendedName>
        <fullName evidence="3">DUF4403 domain-containing protein</fullName>
    </recommendedName>
</protein>